<feature type="transmembrane region" description="Helical" evidence="1">
    <location>
        <begin position="15"/>
        <end position="36"/>
    </location>
</feature>
<organism evidence="2">
    <name type="scientific">uncultured delta proteobacterium</name>
    <dbReference type="NCBI Taxonomy" id="34034"/>
    <lineage>
        <taxon>Bacteria</taxon>
        <taxon>Deltaproteobacteria</taxon>
        <taxon>environmental samples</taxon>
    </lineage>
</organism>
<sequence>MENYVANVIPHLQQWWPVFVRLAYLIGVAFAVVSLAQAVSQKQRFNRSLAVWSFFCAVLLLNLPTLMDSLSMTVFNQTSEQSLSYSPPSSPGSVYIQFAVYAIATVGVIGIARGVCLMRDTPNQAMNFSRGIVHLFGGIIAVNLVTFLRGIGATIGGDVQTYIAKIIG</sequence>
<feature type="transmembrane region" description="Helical" evidence="1">
    <location>
        <begin position="128"/>
        <end position="148"/>
    </location>
</feature>
<evidence type="ECO:0000313" key="2">
    <source>
        <dbReference type="EMBL" id="SBW08147.1"/>
    </source>
</evidence>
<evidence type="ECO:0000256" key="1">
    <source>
        <dbReference type="SAM" id="Phobius"/>
    </source>
</evidence>
<accession>A0A212K928</accession>
<dbReference type="EMBL" id="FLUQ01000004">
    <property type="protein sequence ID" value="SBW08147.1"/>
    <property type="molecule type" value="Genomic_DNA"/>
</dbReference>
<proteinExistence type="predicted"/>
<keyword evidence="1" id="KW-1133">Transmembrane helix</keyword>
<gene>
    <name evidence="2" type="ORF">KL86DPRO_40029</name>
</gene>
<keyword evidence="1" id="KW-0812">Transmembrane</keyword>
<name>A0A212K928_9DELT</name>
<keyword evidence="1" id="KW-0472">Membrane</keyword>
<reference evidence="2" key="1">
    <citation type="submission" date="2016-04" db="EMBL/GenBank/DDBJ databases">
        <authorList>
            <person name="Evans L.H."/>
            <person name="Alamgir A."/>
            <person name="Owens N."/>
            <person name="Weber N.D."/>
            <person name="Virtaneva K."/>
            <person name="Barbian K."/>
            <person name="Babar A."/>
            <person name="Rosenke K."/>
        </authorList>
    </citation>
    <scope>NUCLEOTIDE SEQUENCE</scope>
    <source>
        <strain evidence="2">86</strain>
    </source>
</reference>
<feature type="transmembrane region" description="Helical" evidence="1">
    <location>
        <begin position="94"/>
        <end position="116"/>
    </location>
</feature>
<protein>
    <submittedName>
        <fullName evidence="2">Uncharacterized protein</fullName>
    </submittedName>
</protein>
<feature type="transmembrane region" description="Helical" evidence="1">
    <location>
        <begin position="48"/>
        <end position="67"/>
    </location>
</feature>
<dbReference type="AlphaFoldDB" id="A0A212K928"/>